<dbReference type="eggNOG" id="COG0515">
    <property type="taxonomic scope" value="Bacteria"/>
</dbReference>
<dbReference type="EMBL" id="CT573213">
    <property type="protein sequence ID" value="CAJ59817.1"/>
    <property type="molecule type" value="Genomic_DNA"/>
</dbReference>
<feature type="region of interest" description="Disordered" evidence="8">
    <location>
        <begin position="324"/>
        <end position="601"/>
    </location>
</feature>
<dbReference type="InterPro" id="IPR011009">
    <property type="entry name" value="Kinase-like_dom_sf"/>
</dbReference>
<dbReference type="Gene3D" id="1.10.510.10">
    <property type="entry name" value="Transferase(Phosphotransferase) domain 1"/>
    <property type="match status" value="1"/>
</dbReference>
<feature type="compositionally biased region" description="Pro residues" evidence="8">
    <location>
        <begin position="550"/>
        <end position="560"/>
    </location>
</feature>
<dbReference type="Proteomes" id="UP000000657">
    <property type="component" value="Chromosome"/>
</dbReference>
<dbReference type="Gene3D" id="3.30.200.20">
    <property type="entry name" value="Phosphorylase Kinase, domain 1"/>
    <property type="match status" value="1"/>
</dbReference>
<keyword evidence="12" id="KW-1185">Reference proteome</keyword>
<protein>
    <recommendedName>
        <fullName evidence="2">non-specific serine/threonine protein kinase</fullName>
        <ecNumber evidence="2">2.7.11.1</ecNumber>
    </recommendedName>
</protein>
<evidence type="ECO:0000256" key="5">
    <source>
        <dbReference type="ARBA" id="ARBA00022777"/>
    </source>
</evidence>
<accession>Q0RRK1</accession>
<dbReference type="KEGG" id="fal:FRAAL1155"/>
<dbReference type="SUPFAM" id="SSF56112">
    <property type="entry name" value="Protein kinase-like (PK-like)"/>
    <property type="match status" value="1"/>
</dbReference>
<evidence type="ECO:0000313" key="11">
    <source>
        <dbReference type="EMBL" id="CAJ59817.1"/>
    </source>
</evidence>
<comment type="similarity">
    <text evidence="1">Belongs to the protein kinase superfamily. NEK Ser/Thr protein kinase family. NIMA subfamily.</text>
</comment>
<evidence type="ECO:0000256" key="9">
    <source>
        <dbReference type="SAM" id="Phobius"/>
    </source>
</evidence>
<feature type="compositionally biased region" description="Basic and acidic residues" evidence="8">
    <location>
        <begin position="460"/>
        <end position="496"/>
    </location>
</feature>
<evidence type="ECO:0000256" key="2">
    <source>
        <dbReference type="ARBA" id="ARBA00012513"/>
    </source>
</evidence>
<feature type="compositionally biased region" description="Pro residues" evidence="8">
    <location>
        <begin position="497"/>
        <end position="509"/>
    </location>
</feature>
<feature type="domain" description="Protein kinase" evidence="10">
    <location>
        <begin position="38"/>
        <end position="305"/>
    </location>
</feature>
<dbReference type="SMART" id="SM00220">
    <property type="entry name" value="S_TKc"/>
    <property type="match status" value="1"/>
</dbReference>
<keyword evidence="3 11" id="KW-0808">Transferase</keyword>
<feature type="binding site" evidence="7">
    <location>
        <position position="66"/>
    </location>
    <ligand>
        <name>ATP</name>
        <dbReference type="ChEBI" id="CHEBI:30616"/>
    </ligand>
</feature>
<evidence type="ECO:0000256" key="1">
    <source>
        <dbReference type="ARBA" id="ARBA00010886"/>
    </source>
</evidence>
<keyword evidence="6 7" id="KW-0067">ATP-binding</keyword>
<keyword evidence="4 7" id="KW-0547">Nucleotide-binding</keyword>
<dbReference type="PROSITE" id="PS00108">
    <property type="entry name" value="PROTEIN_KINASE_ST"/>
    <property type="match status" value="1"/>
</dbReference>
<dbReference type="GO" id="GO:0004674">
    <property type="term" value="F:protein serine/threonine kinase activity"/>
    <property type="evidence" value="ECO:0007669"/>
    <property type="project" value="UniProtKB-KW"/>
</dbReference>
<keyword evidence="9" id="KW-0472">Membrane</keyword>
<feature type="transmembrane region" description="Helical" evidence="9">
    <location>
        <begin position="654"/>
        <end position="679"/>
    </location>
</feature>
<evidence type="ECO:0000313" key="12">
    <source>
        <dbReference type="Proteomes" id="UP000000657"/>
    </source>
</evidence>
<evidence type="ECO:0000259" key="10">
    <source>
        <dbReference type="PROSITE" id="PS50011"/>
    </source>
</evidence>
<keyword evidence="9" id="KW-0812">Transmembrane</keyword>
<feature type="compositionally biased region" description="Low complexity" evidence="8">
    <location>
        <begin position="561"/>
        <end position="576"/>
    </location>
</feature>
<dbReference type="InterPro" id="IPR025241">
    <property type="entry name" value="DUF4190"/>
</dbReference>
<dbReference type="EC" id="2.7.11.1" evidence="2"/>
<dbReference type="Pfam" id="PF13828">
    <property type="entry name" value="DUF4190"/>
    <property type="match status" value="1"/>
</dbReference>
<evidence type="ECO:0000256" key="7">
    <source>
        <dbReference type="PROSITE-ProRule" id="PRU10141"/>
    </source>
</evidence>
<feature type="compositionally biased region" description="Pro residues" evidence="8">
    <location>
        <begin position="367"/>
        <end position="384"/>
    </location>
</feature>
<dbReference type="CDD" id="cd14014">
    <property type="entry name" value="STKc_PknB_like"/>
    <property type="match status" value="1"/>
</dbReference>
<feature type="compositionally biased region" description="Pro residues" evidence="8">
    <location>
        <begin position="391"/>
        <end position="430"/>
    </location>
</feature>
<dbReference type="InterPro" id="IPR017441">
    <property type="entry name" value="Protein_kinase_ATP_BS"/>
</dbReference>
<keyword evidence="5 11" id="KW-0418">Kinase</keyword>
<evidence type="ECO:0000256" key="8">
    <source>
        <dbReference type="SAM" id="MobiDB-lite"/>
    </source>
</evidence>
<organism evidence="11 12">
    <name type="scientific">Frankia alni (strain DSM 45986 / CECT 9034 / ACN14a)</name>
    <dbReference type="NCBI Taxonomy" id="326424"/>
    <lineage>
        <taxon>Bacteria</taxon>
        <taxon>Bacillati</taxon>
        <taxon>Actinomycetota</taxon>
        <taxon>Actinomycetes</taxon>
        <taxon>Frankiales</taxon>
        <taxon>Frankiaceae</taxon>
        <taxon>Frankia</taxon>
    </lineage>
</organism>
<dbReference type="InterPro" id="IPR050660">
    <property type="entry name" value="NEK_Ser/Thr_kinase"/>
</dbReference>
<proteinExistence type="inferred from homology"/>
<dbReference type="PANTHER" id="PTHR43671:SF13">
    <property type="entry name" value="SERINE_THREONINE-PROTEIN KINASE NEK2"/>
    <property type="match status" value="1"/>
</dbReference>
<feature type="compositionally biased region" description="Basic and acidic residues" evidence="8">
    <location>
        <begin position="330"/>
        <end position="346"/>
    </location>
</feature>
<dbReference type="InterPro" id="IPR008271">
    <property type="entry name" value="Ser/Thr_kinase_AS"/>
</dbReference>
<feature type="compositionally biased region" description="Low complexity" evidence="8">
    <location>
        <begin position="517"/>
        <end position="549"/>
    </location>
</feature>
<sequence length="680" mass="70449">MGGCPHHTREISSREISGVRRGMLTPLLEDDPRQIGPYRLQNRIGAGGMGTVYLGFTPEQHPVAVKVAAEELAEDVEFRSRFEREVHAALRVRGNAVAAVLDADTEAPAPWMVTEYVEGISLAEAVRARGRLENHLVRGLAVGLADALVAIHAAGVVHRDLKPSNILLAWDGPKVIDFGVAHISDSSTLTRTGHVIGTLAWMSPEQMRGDASDSSADIFAWASCVTYAATGRHPFHAETPDKLALRVQRDTPDLDALPAYLLTSVAGALSKIPRQRPTASALLASLVGREVQGVTEADAVAGDFLERTWTGTARAASDGLTVLPAGEWSGADRARAADGPEGDGRSDPAPSGGGRPSAAGGWSPSVQGPPPASGPWPVGPPPPASAFRPAVSPPPTIPPPPPLPASRLTPLPPAPLPPSAPPPSTPPAPRPSAARVPPGASPPAGSQPVVSPWTYDMDEPDSRAPVRPRREPPPDPHAAGETRPRSRTDQAEDTIRPPDPTPPARPPDPSEFQVWIRPASAASSSAPSSSAPPLSRRVSSSPSSSRAPTRPTPAPLPASPPRRSAAAAPGGIAAASGGRGHRIPVAVGGGGGEGSDARRFPPTTPVEHGLNGRALLSVVLALGWLFGVGSVAAIVVGSMAQAQIRRHNQRGRRLAAVGIALGWTGIGLTVVSLLIVLALR</sequence>
<evidence type="ECO:0000256" key="4">
    <source>
        <dbReference type="ARBA" id="ARBA00022741"/>
    </source>
</evidence>
<dbReference type="AlphaFoldDB" id="Q0RRK1"/>
<keyword evidence="11" id="KW-0723">Serine/threonine-protein kinase</keyword>
<feature type="compositionally biased region" description="Low complexity" evidence="8">
    <location>
        <begin position="431"/>
        <end position="446"/>
    </location>
</feature>
<dbReference type="GO" id="GO:0005524">
    <property type="term" value="F:ATP binding"/>
    <property type="evidence" value="ECO:0007669"/>
    <property type="project" value="UniProtKB-UniRule"/>
</dbReference>
<keyword evidence="9" id="KW-1133">Transmembrane helix</keyword>
<dbReference type="STRING" id="326424.FRAAL1155"/>
<dbReference type="PROSITE" id="PS00107">
    <property type="entry name" value="PROTEIN_KINASE_ATP"/>
    <property type="match status" value="1"/>
</dbReference>
<dbReference type="HOGENOM" id="CLU_459108_0_0_11"/>
<feature type="transmembrane region" description="Helical" evidence="9">
    <location>
        <begin position="614"/>
        <end position="642"/>
    </location>
</feature>
<gene>
    <name evidence="11" type="ordered locus">FRAAL1155</name>
</gene>
<dbReference type="PANTHER" id="PTHR43671">
    <property type="entry name" value="SERINE/THREONINE-PROTEIN KINASE NEK"/>
    <property type="match status" value="1"/>
</dbReference>
<dbReference type="PROSITE" id="PS50011">
    <property type="entry name" value="PROTEIN_KINASE_DOM"/>
    <property type="match status" value="1"/>
</dbReference>
<dbReference type="InterPro" id="IPR000719">
    <property type="entry name" value="Prot_kinase_dom"/>
</dbReference>
<reference evidence="11 12" key="1">
    <citation type="journal article" date="2007" name="Genome Res.">
        <title>Genome characteristics of facultatively symbiotic Frankia sp. strains reflect host range and host plant biogeography.</title>
        <authorList>
            <person name="Normand P."/>
            <person name="Lapierre P."/>
            <person name="Tisa L.S."/>
            <person name="Gogarten J.P."/>
            <person name="Alloisio N."/>
            <person name="Bagnarol E."/>
            <person name="Bassi C.A."/>
            <person name="Berry A.M."/>
            <person name="Bickhart D.M."/>
            <person name="Choisne N."/>
            <person name="Couloux A."/>
            <person name="Cournoyer B."/>
            <person name="Cruveiller S."/>
            <person name="Daubin V."/>
            <person name="Demange N."/>
            <person name="Francino M.P."/>
            <person name="Goltsman E."/>
            <person name="Huang Y."/>
            <person name="Kopp O.R."/>
            <person name="Labarre L."/>
            <person name="Lapidus A."/>
            <person name="Lavire C."/>
            <person name="Marechal J."/>
            <person name="Martinez M."/>
            <person name="Mastronunzio J.E."/>
            <person name="Mullin B.C."/>
            <person name="Niemann J."/>
            <person name="Pujic P."/>
            <person name="Rawnsley T."/>
            <person name="Rouy Z."/>
            <person name="Schenowitz C."/>
            <person name="Sellstedt A."/>
            <person name="Tavares F."/>
            <person name="Tomkins J.P."/>
            <person name="Vallenet D."/>
            <person name="Valverde C."/>
            <person name="Wall L.G."/>
            <person name="Wang Y."/>
            <person name="Medigue C."/>
            <person name="Benson D.R."/>
        </authorList>
    </citation>
    <scope>NUCLEOTIDE SEQUENCE [LARGE SCALE GENOMIC DNA]</scope>
    <source>
        <strain evidence="12">DSM 45986 / CECT 9034 / ACN14a</strain>
    </source>
</reference>
<dbReference type="Pfam" id="PF00069">
    <property type="entry name" value="Pkinase"/>
    <property type="match status" value="1"/>
</dbReference>
<name>Q0RRK1_FRAAA</name>
<evidence type="ECO:0000256" key="3">
    <source>
        <dbReference type="ARBA" id="ARBA00022679"/>
    </source>
</evidence>
<evidence type="ECO:0000256" key="6">
    <source>
        <dbReference type="ARBA" id="ARBA00022840"/>
    </source>
</evidence>